<comment type="caution">
    <text evidence="3">The sequence shown here is derived from an EMBL/GenBank/DDBJ whole genome shotgun (WGS) entry which is preliminary data.</text>
</comment>
<dbReference type="InterPro" id="IPR056444">
    <property type="entry name" value="Zn_ribbon_GRF_2"/>
</dbReference>
<proteinExistence type="predicted"/>
<dbReference type="Proteomes" id="UP001285441">
    <property type="component" value="Unassembled WGS sequence"/>
</dbReference>
<gene>
    <name evidence="3" type="ORF">B0H63DRAFT_558888</name>
</gene>
<evidence type="ECO:0000313" key="3">
    <source>
        <dbReference type="EMBL" id="KAK3387347.1"/>
    </source>
</evidence>
<evidence type="ECO:0000256" key="1">
    <source>
        <dbReference type="SAM" id="MobiDB-lite"/>
    </source>
</evidence>
<feature type="domain" description="GRF-like zinc ribbon" evidence="2">
    <location>
        <begin position="11"/>
        <end position="58"/>
    </location>
</feature>
<name>A0AAE0NTD1_9PEZI</name>
<evidence type="ECO:0000313" key="4">
    <source>
        <dbReference type="Proteomes" id="UP001285441"/>
    </source>
</evidence>
<feature type="region of interest" description="Disordered" evidence="1">
    <location>
        <begin position="101"/>
        <end position="158"/>
    </location>
</feature>
<feature type="region of interest" description="Disordered" evidence="1">
    <location>
        <begin position="194"/>
        <end position="229"/>
    </location>
</feature>
<sequence>MAFPAFPLPQPPRCLTCGQPCTPQRTKPGNLNGNQGRNYYICFNPQHESHIFSTFDDNIGIGPPNPLCRCGYYTRRSFNRGGGGEFFTCPVGVCPFKRSAMPSSTTATSPPPQPSAYSTPSPYQSPSPYQTPSPYQAPSPYQTPSPNPPQPAYPSNTHVVQSQGHYGYQNQYRYELSAIQPPSQSTGISYGPAEERYQQPPSESTAGIYYGPAEAGYPHPHQPQQNVQGRSSGCCSCVVM</sequence>
<keyword evidence="4" id="KW-1185">Reference proteome</keyword>
<dbReference type="AlphaFoldDB" id="A0AAE0NTD1"/>
<accession>A0AAE0NTD1</accession>
<reference evidence="3" key="1">
    <citation type="journal article" date="2023" name="Mol. Phylogenet. Evol.">
        <title>Genome-scale phylogeny and comparative genomics of the fungal order Sordariales.</title>
        <authorList>
            <person name="Hensen N."/>
            <person name="Bonometti L."/>
            <person name="Westerberg I."/>
            <person name="Brannstrom I.O."/>
            <person name="Guillou S."/>
            <person name="Cros-Aarteil S."/>
            <person name="Calhoun S."/>
            <person name="Haridas S."/>
            <person name="Kuo A."/>
            <person name="Mondo S."/>
            <person name="Pangilinan J."/>
            <person name="Riley R."/>
            <person name="LaButti K."/>
            <person name="Andreopoulos B."/>
            <person name="Lipzen A."/>
            <person name="Chen C."/>
            <person name="Yan M."/>
            <person name="Daum C."/>
            <person name="Ng V."/>
            <person name="Clum A."/>
            <person name="Steindorff A."/>
            <person name="Ohm R.A."/>
            <person name="Martin F."/>
            <person name="Silar P."/>
            <person name="Natvig D.O."/>
            <person name="Lalanne C."/>
            <person name="Gautier V."/>
            <person name="Ament-Velasquez S.L."/>
            <person name="Kruys A."/>
            <person name="Hutchinson M.I."/>
            <person name="Powell A.J."/>
            <person name="Barry K."/>
            <person name="Miller A.N."/>
            <person name="Grigoriev I.V."/>
            <person name="Debuchy R."/>
            <person name="Gladieux P."/>
            <person name="Hiltunen Thoren M."/>
            <person name="Johannesson H."/>
        </authorList>
    </citation>
    <scope>NUCLEOTIDE SEQUENCE</scope>
    <source>
        <strain evidence="3">CBS 232.78</strain>
    </source>
</reference>
<organism evidence="3 4">
    <name type="scientific">Podospora didyma</name>
    <dbReference type="NCBI Taxonomy" id="330526"/>
    <lineage>
        <taxon>Eukaryota</taxon>
        <taxon>Fungi</taxon>
        <taxon>Dikarya</taxon>
        <taxon>Ascomycota</taxon>
        <taxon>Pezizomycotina</taxon>
        <taxon>Sordariomycetes</taxon>
        <taxon>Sordariomycetidae</taxon>
        <taxon>Sordariales</taxon>
        <taxon>Podosporaceae</taxon>
        <taxon>Podospora</taxon>
    </lineage>
</organism>
<evidence type="ECO:0000259" key="2">
    <source>
        <dbReference type="Pfam" id="PF23549"/>
    </source>
</evidence>
<protein>
    <recommendedName>
        <fullName evidence="2">GRF-like zinc ribbon domain-containing protein</fullName>
    </recommendedName>
</protein>
<feature type="compositionally biased region" description="Pro residues" evidence="1">
    <location>
        <begin position="123"/>
        <end position="152"/>
    </location>
</feature>
<dbReference type="Pfam" id="PF23549">
    <property type="entry name" value="Zn_ribbon_GRF_2"/>
    <property type="match status" value="1"/>
</dbReference>
<dbReference type="EMBL" id="JAULSW010000003">
    <property type="protein sequence ID" value="KAK3387347.1"/>
    <property type="molecule type" value="Genomic_DNA"/>
</dbReference>
<reference evidence="3" key="2">
    <citation type="submission" date="2023-06" db="EMBL/GenBank/DDBJ databases">
        <authorList>
            <consortium name="Lawrence Berkeley National Laboratory"/>
            <person name="Haridas S."/>
            <person name="Hensen N."/>
            <person name="Bonometti L."/>
            <person name="Westerberg I."/>
            <person name="Brannstrom I.O."/>
            <person name="Guillou S."/>
            <person name="Cros-Aarteil S."/>
            <person name="Calhoun S."/>
            <person name="Kuo A."/>
            <person name="Mondo S."/>
            <person name="Pangilinan J."/>
            <person name="Riley R."/>
            <person name="LaButti K."/>
            <person name="Andreopoulos B."/>
            <person name="Lipzen A."/>
            <person name="Chen C."/>
            <person name="Yanf M."/>
            <person name="Daum C."/>
            <person name="Ng V."/>
            <person name="Clum A."/>
            <person name="Steindorff A."/>
            <person name="Ohm R."/>
            <person name="Martin F."/>
            <person name="Silar P."/>
            <person name="Natvig D."/>
            <person name="Lalanne C."/>
            <person name="Gautier V."/>
            <person name="Ament-velasquez S.L."/>
            <person name="Kruys A."/>
            <person name="Hutchinson M.I."/>
            <person name="Powell A.J."/>
            <person name="Barry K."/>
            <person name="Miller A.N."/>
            <person name="Grigoriev I.V."/>
            <person name="Debuchy R."/>
            <person name="Gladieux P."/>
            <person name="Thoren M.H."/>
            <person name="Johannesson H."/>
        </authorList>
    </citation>
    <scope>NUCLEOTIDE SEQUENCE</scope>
    <source>
        <strain evidence="3">CBS 232.78</strain>
    </source>
</reference>